<feature type="transmembrane region" description="Helical" evidence="12">
    <location>
        <begin position="42"/>
        <end position="62"/>
    </location>
</feature>
<evidence type="ECO:0000256" key="5">
    <source>
        <dbReference type="ARBA" id="ARBA00022692"/>
    </source>
</evidence>
<evidence type="ECO:0000256" key="7">
    <source>
        <dbReference type="ARBA" id="ARBA00023053"/>
    </source>
</evidence>
<feature type="transmembrane region" description="Helical" evidence="12">
    <location>
        <begin position="74"/>
        <end position="96"/>
    </location>
</feature>
<dbReference type="GO" id="GO:0006814">
    <property type="term" value="P:sodium ion transport"/>
    <property type="evidence" value="ECO:0007669"/>
    <property type="project" value="UniProtKB-KW"/>
</dbReference>
<evidence type="ECO:0000256" key="2">
    <source>
        <dbReference type="ARBA" id="ARBA00006434"/>
    </source>
</evidence>
<evidence type="ECO:0000313" key="14">
    <source>
        <dbReference type="Proteomes" id="UP000622475"/>
    </source>
</evidence>
<feature type="transmembrane region" description="Helical" evidence="12">
    <location>
        <begin position="231"/>
        <end position="250"/>
    </location>
</feature>
<dbReference type="PANTHER" id="PTHR42985">
    <property type="entry name" value="SODIUM-COUPLED MONOCARBOXYLATE TRANSPORTER"/>
    <property type="match status" value="1"/>
</dbReference>
<dbReference type="PANTHER" id="PTHR42985:SF40">
    <property type="entry name" value="LD47995P-RELATED"/>
    <property type="match status" value="1"/>
</dbReference>
<evidence type="ECO:0000313" key="13">
    <source>
        <dbReference type="EMBL" id="MBE9661273.1"/>
    </source>
</evidence>
<evidence type="ECO:0000256" key="12">
    <source>
        <dbReference type="SAM" id="Phobius"/>
    </source>
</evidence>
<evidence type="ECO:0000256" key="3">
    <source>
        <dbReference type="ARBA" id="ARBA00022448"/>
    </source>
</evidence>
<organism evidence="13 14">
    <name type="scientific">Mucilaginibacter myungsuensis</name>
    <dbReference type="NCBI Taxonomy" id="649104"/>
    <lineage>
        <taxon>Bacteria</taxon>
        <taxon>Pseudomonadati</taxon>
        <taxon>Bacteroidota</taxon>
        <taxon>Sphingobacteriia</taxon>
        <taxon>Sphingobacteriales</taxon>
        <taxon>Sphingobacteriaceae</taxon>
        <taxon>Mucilaginibacter</taxon>
    </lineage>
</organism>
<reference evidence="13" key="1">
    <citation type="submission" date="2020-10" db="EMBL/GenBank/DDBJ databases">
        <title>Mucilaginibacter mali sp. nov., isolated from rhizosphere soil of apple orchard.</title>
        <authorList>
            <person name="Lee J.-S."/>
            <person name="Kim H.S."/>
            <person name="Kim J.-S."/>
        </authorList>
    </citation>
    <scope>NUCLEOTIDE SEQUENCE</scope>
    <source>
        <strain evidence="13">KCTC 22746</strain>
    </source>
</reference>
<feature type="transmembrane region" description="Helical" evidence="12">
    <location>
        <begin position="453"/>
        <end position="476"/>
    </location>
</feature>
<dbReference type="InterPro" id="IPR051163">
    <property type="entry name" value="Sodium:Solute_Symporter_SSF"/>
</dbReference>
<accession>A0A929KVM7</accession>
<feature type="transmembrane region" description="Helical" evidence="12">
    <location>
        <begin position="6"/>
        <end position="22"/>
    </location>
</feature>
<gene>
    <name evidence="13" type="ORF">IRJ16_05215</name>
</gene>
<dbReference type="GO" id="GO:0015293">
    <property type="term" value="F:symporter activity"/>
    <property type="evidence" value="ECO:0007669"/>
    <property type="project" value="TreeGrafter"/>
</dbReference>
<dbReference type="Pfam" id="PF00474">
    <property type="entry name" value="SSF"/>
    <property type="match status" value="2"/>
</dbReference>
<keyword evidence="10" id="KW-0739">Sodium transport</keyword>
<dbReference type="PROSITE" id="PS50283">
    <property type="entry name" value="NA_SOLUT_SYMP_3"/>
    <property type="match status" value="1"/>
</dbReference>
<evidence type="ECO:0000256" key="6">
    <source>
        <dbReference type="ARBA" id="ARBA00022989"/>
    </source>
</evidence>
<comment type="subcellular location">
    <subcellularLocation>
        <location evidence="1">Cell membrane</location>
        <topology evidence="1">Multi-pass membrane protein</topology>
    </subcellularLocation>
</comment>
<feature type="transmembrane region" description="Helical" evidence="12">
    <location>
        <begin position="488"/>
        <end position="506"/>
    </location>
</feature>
<evidence type="ECO:0000256" key="8">
    <source>
        <dbReference type="ARBA" id="ARBA00023065"/>
    </source>
</evidence>
<name>A0A929KVM7_9SPHI</name>
<keyword evidence="3" id="KW-0813">Transport</keyword>
<keyword evidence="5 12" id="KW-0812">Transmembrane</keyword>
<evidence type="ECO:0000256" key="1">
    <source>
        <dbReference type="ARBA" id="ARBA00004651"/>
    </source>
</evidence>
<dbReference type="InterPro" id="IPR001734">
    <property type="entry name" value="Na/solute_symporter"/>
</dbReference>
<dbReference type="EMBL" id="JADFFL010000002">
    <property type="protein sequence ID" value="MBE9661273.1"/>
    <property type="molecule type" value="Genomic_DNA"/>
</dbReference>
<keyword evidence="7" id="KW-0915">Sodium</keyword>
<feature type="transmembrane region" description="Helical" evidence="12">
    <location>
        <begin position="536"/>
        <end position="554"/>
    </location>
</feature>
<evidence type="ECO:0000256" key="4">
    <source>
        <dbReference type="ARBA" id="ARBA00022475"/>
    </source>
</evidence>
<evidence type="ECO:0000256" key="11">
    <source>
        <dbReference type="RuleBase" id="RU362091"/>
    </source>
</evidence>
<dbReference type="RefSeq" id="WP_194110473.1">
    <property type="nucleotide sequence ID" value="NZ_JADFFL010000002.1"/>
</dbReference>
<dbReference type="CDD" id="cd11494">
    <property type="entry name" value="SLC5sbd_NIS-like_u2"/>
    <property type="match status" value="1"/>
</dbReference>
<dbReference type="AlphaFoldDB" id="A0A929KVM7"/>
<feature type="transmembrane region" description="Helical" evidence="12">
    <location>
        <begin position="271"/>
        <end position="296"/>
    </location>
</feature>
<comment type="similarity">
    <text evidence="2 11">Belongs to the sodium:solute symporter (SSF) (TC 2.A.21) family.</text>
</comment>
<proteinExistence type="inferred from homology"/>
<keyword evidence="8" id="KW-0406">Ion transport</keyword>
<dbReference type="Proteomes" id="UP000622475">
    <property type="component" value="Unassembled WGS sequence"/>
</dbReference>
<keyword evidence="9 12" id="KW-0472">Membrane</keyword>
<comment type="caution">
    <text evidence="13">The sequence shown here is derived from an EMBL/GenBank/DDBJ whole genome shotgun (WGS) entry which is preliminary data.</text>
</comment>
<keyword evidence="6 12" id="KW-1133">Transmembrane helix</keyword>
<feature type="transmembrane region" description="Helical" evidence="12">
    <location>
        <begin position="178"/>
        <end position="199"/>
    </location>
</feature>
<evidence type="ECO:0000256" key="10">
    <source>
        <dbReference type="ARBA" id="ARBA00023201"/>
    </source>
</evidence>
<sequence>MSITDWIVLIVTLLSIVGYGVWKSGRQQNADQFLVGNRSLKWYHVGLSVIATQASAITFLSAPGQAYNDGMRFVQFYFGLPLAMIVLCITFIPIFHKLKVYTAYQFLEQRFDLKTRTLTSGLFLIQRGLSTGITIYAPSIILSTILNINVVHTTLFIGLLVTFYTVYGGTKAVSYTQVMQMSIIFLGMFFAGVMVVKLLPKEVGFIDSLQLAGKMGKMNVIDWKFDWNNRYTVWSGLIGGFFLQLSYFGTDQSQVGRYLAGSSVAQSRLGLIMNGLIKIPMQFLILLIGILVFAFYQFNTSPMFFNRYEVDKIKQSPYAAEYQKLERDYKAIGQLKYQKSEDLLKTIKTGDQQQIGVAKQQLAVIDSQSLAIRKSGTVLMKQNSASANTDDTNYVFLGFVTQNLPTGLIGLLIAIVFLASMGSTASALNSLASTTVVDIYKRIIDPEASDKKTVFASRLATFFWGIVCIGMALFAGKMGNLLEAVNQLGSFIYGTILGVFVVAFYFKKIGGTAVFVGALLSETLVCLLGFTDSVAYLWLNPIGCFAVIIFSFFVSRLNR</sequence>
<evidence type="ECO:0000256" key="9">
    <source>
        <dbReference type="ARBA" id="ARBA00023136"/>
    </source>
</evidence>
<feature type="transmembrane region" description="Helical" evidence="12">
    <location>
        <begin position="144"/>
        <end position="166"/>
    </location>
</feature>
<keyword evidence="14" id="KW-1185">Reference proteome</keyword>
<keyword evidence="4" id="KW-1003">Cell membrane</keyword>
<dbReference type="GO" id="GO:0005886">
    <property type="term" value="C:plasma membrane"/>
    <property type="evidence" value="ECO:0007669"/>
    <property type="project" value="UniProtKB-SubCell"/>
</dbReference>
<protein>
    <submittedName>
        <fullName evidence="13">Sodium:solute symporter</fullName>
    </submittedName>
</protein>
<dbReference type="PRINTS" id="PR00173">
    <property type="entry name" value="EDTRNSPORT"/>
</dbReference>
<dbReference type="InterPro" id="IPR038377">
    <property type="entry name" value="Na/Glc_symporter_sf"/>
</dbReference>
<dbReference type="Gene3D" id="1.20.1730.10">
    <property type="entry name" value="Sodium/glucose cotransporter"/>
    <property type="match status" value="1"/>
</dbReference>